<dbReference type="InterPro" id="IPR023996">
    <property type="entry name" value="TonB-dep_OMP_SusC/RagA"/>
</dbReference>
<feature type="region of interest" description="Disordered" evidence="10">
    <location>
        <begin position="1000"/>
        <end position="1022"/>
    </location>
</feature>
<dbReference type="PROSITE" id="PS52016">
    <property type="entry name" value="TONB_DEPENDENT_REC_3"/>
    <property type="match status" value="1"/>
</dbReference>
<evidence type="ECO:0000256" key="6">
    <source>
        <dbReference type="ARBA" id="ARBA00023136"/>
    </source>
</evidence>
<accession>A0AAP2DY78</accession>
<dbReference type="Gene3D" id="2.60.40.1120">
    <property type="entry name" value="Carboxypeptidase-like, regulatory domain"/>
    <property type="match status" value="1"/>
</dbReference>
<keyword evidence="3 8" id="KW-1134">Transmembrane beta strand</keyword>
<sequence>MNSILQTRTAFYHLTRHVYAVLLAAGALLAVPGYGQDGNITISGKVTADDTPDGIPGVNIVVKGSNTGAITDAAGSYTISAPASATLVFSSIGYTTTEVAVNSRTALTVALKTDINTLSEIVIVGYDTRERKDLVGSIAKVDPAATKAIPAGSFDAQLQGKISGVQISSNTGVPGEAVNVRIRGVTSINADVDPLYIVDGVFVNSNSLQKINTGGKATSPISDINPADIESVEVLKDASATALYGSRAANGVIVVTTKRGNYEQKPTINFNASHGWARAAKLWDLTTGPEHAQLVNEFYINAYKDAEAAGNTADMAKYKTVPFRALDDRPGDTPAARGLPGDQKTYDRLSELFRTAHLQNYDLSLSGGTKTTKYYIGAGFNEQEAIIRPITFERASFKVNLDQRVNDNVLVGLSNTFTRTYRNQARAGDGPQGGLLQSALHTPTYISPYDANGVLVAGGNFDNLTLLLDNYDVSSRSLRYVGNLFVEAELLPELKFRTSFGADYNNYEESEYWNTFTTVGGKTGLATSGISQNTTLLNEQVLTYRHTFGNAHTVGILVGNTLQSDATTRTYAEGSGFANNSVKLISQAATVKGAQSWTKSTLVSFFTRLDYNYADKYLLDVSFRADGSSRFGANNRWGYFPSVGAAWRIKEEGFLQDVETISDLKLRASFGISGNQNIGDFAWQGQWAAGASYNSNPGIAPSQLANPNLKWEETRQLNVGLDLALLDRRLTFELNAYDKYTSDGLLKRNIPSKTGFTSIWDNAIEVSNRGFELGITTVNLRKTDLTWTTSLNVSRNVNNIEKLETPLRFGSRDLILQKEGSPLYSFWVYKQDYVDPQTGDVVYQDVDGKAGITVDDRQLIGSIWPKYFGGITNEVTYKGFDLNAFFAFSYGNKVYNLNKFFGEGGGARDASRVIFASNLARWQQPGDITDVPRPQVTNVNNYRDGGSRWLEDGSYLRLRSLTLGYTLPASITERLKLEKLRIYAVGTNLWLLTDYTGLDPESSASSSQNEPGLDLGTPPQPRGFQIGIDLRL</sequence>
<feature type="domain" description="TonB-dependent receptor plug" evidence="12">
    <location>
        <begin position="132"/>
        <end position="252"/>
    </location>
</feature>
<dbReference type="Pfam" id="PF07715">
    <property type="entry name" value="Plug"/>
    <property type="match status" value="1"/>
</dbReference>
<evidence type="ECO:0000256" key="9">
    <source>
        <dbReference type="RuleBase" id="RU003357"/>
    </source>
</evidence>
<dbReference type="RefSeq" id="WP_254083565.1">
    <property type="nucleotide sequence ID" value="NZ_JAHESE010000004.1"/>
</dbReference>
<evidence type="ECO:0000256" key="2">
    <source>
        <dbReference type="ARBA" id="ARBA00022448"/>
    </source>
</evidence>
<dbReference type="InterPro" id="IPR037066">
    <property type="entry name" value="Plug_dom_sf"/>
</dbReference>
<evidence type="ECO:0000256" key="4">
    <source>
        <dbReference type="ARBA" id="ARBA00022692"/>
    </source>
</evidence>
<feature type="domain" description="TonB-dependent receptor-like beta-barrel" evidence="11">
    <location>
        <begin position="416"/>
        <end position="989"/>
    </location>
</feature>
<proteinExistence type="inferred from homology"/>
<evidence type="ECO:0000256" key="10">
    <source>
        <dbReference type="SAM" id="MobiDB-lite"/>
    </source>
</evidence>
<dbReference type="InterPro" id="IPR000531">
    <property type="entry name" value="Beta-barrel_TonB"/>
</dbReference>
<name>A0AAP2DY78_9BACT</name>
<dbReference type="AlphaFoldDB" id="A0AAP2DY78"/>
<dbReference type="SUPFAM" id="SSF49464">
    <property type="entry name" value="Carboxypeptidase regulatory domain-like"/>
    <property type="match status" value="1"/>
</dbReference>
<gene>
    <name evidence="13" type="ORF">KK062_07065</name>
</gene>
<evidence type="ECO:0000256" key="3">
    <source>
        <dbReference type="ARBA" id="ARBA00022452"/>
    </source>
</evidence>
<dbReference type="Proteomes" id="UP001319080">
    <property type="component" value="Unassembled WGS sequence"/>
</dbReference>
<evidence type="ECO:0000256" key="7">
    <source>
        <dbReference type="ARBA" id="ARBA00023237"/>
    </source>
</evidence>
<evidence type="ECO:0000313" key="14">
    <source>
        <dbReference type="Proteomes" id="UP001319080"/>
    </source>
</evidence>
<dbReference type="InterPro" id="IPR023997">
    <property type="entry name" value="TonB-dep_OMP_SusC/RagA_CS"/>
</dbReference>
<evidence type="ECO:0000259" key="12">
    <source>
        <dbReference type="Pfam" id="PF07715"/>
    </source>
</evidence>
<dbReference type="Pfam" id="PF00593">
    <property type="entry name" value="TonB_dep_Rec_b-barrel"/>
    <property type="match status" value="1"/>
</dbReference>
<dbReference type="Pfam" id="PF13715">
    <property type="entry name" value="CarbopepD_reg_2"/>
    <property type="match status" value="1"/>
</dbReference>
<comment type="subcellular location">
    <subcellularLocation>
        <location evidence="1 8">Cell outer membrane</location>
        <topology evidence="1 8">Multi-pass membrane protein</topology>
    </subcellularLocation>
</comment>
<dbReference type="NCBIfam" id="TIGR04057">
    <property type="entry name" value="SusC_RagA_signa"/>
    <property type="match status" value="1"/>
</dbReference>
<dbReference type="InterPro" id="IPR008969">
    <property type="entry name" value="CarboxyPept-like_regulatory"/>
</dbReference>
<reference evidence="13 14" key="1">
    <citation type="submission" date="2021-05" db="EMBL/GenBank/DDBJ databases">
        <title>A Polyphasic approach of four new species of the genus Ohtaekwangia: Ohtaekwangia histidinii sp. nov., Ohtaekwangia cretensis sp. nov., Ohtaekwangia indiensis sp. nov., Ohtaekwangia reichenbachii sp. nov. from diverse environment.</title>
        <authorList>
            <person name="Octaviana S."/>
        </authorList>
    </citation>
    <scope>NUCLEOTIDE SEQUENCE [LARGE SCALE GENOMIC DNA]</scope>
    <source>
        <strain evidence="13 14">PWU5</strain>
    </source>
</reference>
<evidence type="ECO:0000256" key="5">
    <source>
        <dbReference type="ARBA" id="ARBA00023077"/>
    </source>
</evidence>
<dbReference type="EMBL" id="JAHESE010000004">
    <property type="protein sequence ID" value="MBT1707974.1"/>
    <property type="molecule type" value="Genomic_DNA"/>
</dbReference>
<evidence type="ECO:0000256" key="8">
    <source>
        <dbReference type="PROSITE-ProRule" id="PRU01360"/>
    </source>
</evidence>
<comment type="similarity">
    <text evidence="8 9">Belongs to the TonB-dependent receptor family.</text>
</comment>
<dbReference type="NCBIfam" id="TIGR04056">
    <property type="entry name" value="OMP_RagA_SusC"/>
    <property type="match status" value="1"/>
</dbReference>
<dbReference type="SUPFAM" id="SSF56935">
    <property type="entry name" value="Porins"/>
    <property type="match status" value="1"/>
</dbReference>
<organism evidence="13 14">
    <name type="scientific">Dawidia cretensis</name>
    <dbReference type="NCBI Taxonomy" id="2782350"/>
    <lineage>
        <taxon>Bacteria</taxon>
        <taxon>Pseudomonadati</taxon>
        <taxon>Bacteroidota</taxon>
        <taxon>Cytophagia</taxon>
        <taxon>Cytophagales</taxon>
        <taxon>Chryseotaleaceae</taxon>
        <taxon>Dawidia</taxon>
    </lineage>
</organism>
<evidence type="ECO:0000259" key="11">
    <source>
        <dbReference type="Pfam" id="PF00593"/>
    </source>
</evidence>
<keyword evidence="6 8" id="KW-0472">Membrane</keyword>
<dbReference type="Gene3D" id="2.170.130.10">
    <property type="entry name" value="TonB-dependent receptor, plug domain"/>
    <property type="match status" value="1"/>
</dbReference>
<keyword evidence="14" id="KW-1185">Reference proteome</keyword>
<dbReference type="Gene3D" id="2.40.170.20">
    <property type="entry name" value="TonB-dependent receptor, beta-barrel domain"/>
    <property type="match status" value="1"/>
</dbReference>
<evidence type="ECO:0000256" key="1">
    <source>
        <dbReference type="ARBA" id="ARBA00004571"/>
    </source>
</evidence>
<evidence type="ECO:0000313" key="13">
    <source>
        <dbReference type="EMBL" id="MBT1707974.1"/>
    </source>
</evidence>
<keyword evidence="5 9" id="KW-0798">TonB box</keyword>
<dbReference type="InterPro" id="IPR039426">
    <property type="entry name" value="TonB-dep_rcpt-like"/>
</dbReference>
<keyword evidence="7 8" id="KW-0998">Cell outer membrane</keyword>
<dbReference type="GO" id="GO:0009279">
    <property type="term" value="C:cell outer membrane"/>
    <property type="evidence" value="ECO:0007669"/>
    <property type="project" value="UniProtKB-SubCell"/>
</dbReference>
<dbReference type="InterPro" id="IPR012910">
    <property type="entry name" value="Plug_dom"/>
</dbReference>
<dbReference type="InterPro" id="IPR036942">
    <property type="entry name" value="Beta-barrel_TonB_sf"/>
</dbReference>
<keyword evidence="13" id="KW-0675">Receptor</keyword>
<comment type="caution">
    <text evidence="13">The sequence shown here is derived from an EMBL/GenBank/DDBJ whole genome shotgun (WGS) entry which is preliminary data.</text>
</comment>
<keyword evidence="2 8" id="KW-0813">Transport</keyword>
<keyword evidence="4 8" id="KW-0812">Transmembrane</keyword>
<protein>
    <submittedName>
        <fullName evidence="13">TonB-dependent receptor</fullName>
    </submittedName>
</protein>